<name>A0A9P4JXI0_9PLEO</name>
<feature type="region of interest" description="Disordered" evidence="1">
    <location>
        <begin position="199"/>
        <end position="218"/>
    </location>
</feature>
<protein>
    <submittedName>
        <fullName evidence="2">Uncharacterized protein</fullName>
    </submittedName>
</protein>
<dbReference type="OrthoDB" id="3792715at2759"/>
<keyword evidence="3" id="KW-1185">Reference proteome</keyword>
<dbReference type="EMBL" id="ML986993">
    <property type="protein sequence ID" value="KAF2257507.1"/>
    <property type="molecule type" value="Genomic_DNA"/>
</dbReference>
<evidence type="ECO:0000313" key="3">
    <source>
        <dbReference type="Proteomes" id="UP000800093"/>
    </source>
</evidence>
<evidence type="ECO:0000256" key="1">
    <source>
        <dbReference type="SAM" id="MobiDB-lite"/>
    </source>
</evidence>
<reference evidence="3" key="1">
    <citation type="journal article" date="2020" name="Stud. Mycol.">
        <title>101 Dothideomycetes genomes: A test case for predicting lifestyles and emergence of pathogens.</title>
        <authorList>
            <person name="Haridas S."/>
            <person name="Albert R."/>
            <person name="Binder M."/>
            <person name="Bloem J."/>
            <person name="LaButti K."/>
            <person name="Salamov A."/>
            <person name="Andreopoulos B."/>
            <person name="Baker S."/>
            <person name="Barry K."/>
            <person name="Bills G."/>
            <person name="Bluhm B."/>
            <person name="Cannon C."/>
            <person name="Castanera R."/>
            <person name="Culley D."/>
            <person name="Daum C."/>
            <person name="Ezra D."/>
            <person name="Gonzalez J."/>
            <person name="Henrissat B."/>
            <person name="Kuo A."/>
            <person name="Liang C."/>
            <person name="Lipzen A."/>
            <person name="Lutzoni F."/>
            <person name="Magnuson J."/>
            <person name="Mondo S."/>
            <person name="Nolan M."/>
            <person name="Ohm R."/>
            <person name="Pangilinan J."/>
            <person name="Park H.-J."/>
            <person name="Ramirez L."/>
            <person name="Alfaro M."/>
            <person name="Sun H."/>
            <person name="Tritt A."/>
            <person name="Yoshinaga Y."/>
            <person name="Zwiers L.-H."/>
            <person name="Turgeon B."/>
            <person name="Goodwin S."/>
            <person name="Spatafora J."/>
            <person name="Crous P."/>
            <person name="Grigoriev I."/>
        </authorList>
    </citation>
    <scope>NUCLEOTIDE SEQUENCE [LARGE SCALE GENOMIC DNA]</scope>
    <source>
        <strain evidence="3">CBS 304.66</strain>
    </source>
</reference>
<dbReference type="Proteomes" id="UP000800093">
    <property type="component" value="Unassembled WGS sequence"/>
</dbReference>
<organism evidence="2 3">
    <name type="scientific">Lojkania enalia</name>
    <dbReference type="NCBI Taxonomy" id="147567"/>
    <lineage>
        <taxon>Eukaryota</taxon>
        <taxon>Fungi</taxon>
        <taxon>Dikarya</taxon>
        <taxon>Ascomycota</taxon>
        <taxon>Pezizomycotina</taxon>
        <taxon>Dothideomycetes</taxon>
        <taxon>Pleosporomycetidae</taxon>
        <taxon>Pleosporales</taxon>
        <taxon>Pleosporales incertae sedis</taxon>
        <taxon>Lojkania</taxon>
    </lineage>
</organism>
<sequence>MSQMSCIPFSPNMSQPAIKEEHETGFEPTLFLEHPNRGAEPAVSPFTTAPEPAQPQNLVALNTRWPSQVVQSTSTMWLLPPCTDQSSAIATLLRTEIESHNITREMLHATENRRIEAAQQAKQLMDDCHRWNVAYNSLTTALHACSEEYSRLNSENITLKKQLQESNAYTFSQPTFRLDAAAPMDKQIRVLKRKLSRLSKEGSEAGSEGESEEVNGNRDADAASWEYNLCIANVELEDTPCLYTS</sequence>
<evidence type="ECO:0000313" key="2">
    <source>
        <dbReference type="EMBL" id="KAF2257507.1"/>
    </source>
</evidence>
<dbReference type="AlphaFoldDB" id="A0A9P4JXI0"/>
<proteinExistence type="predicted"/>
<comment type="caution">
    <text evidence="2">The sequence shown here is derived from an EMBL/GenBank/DDBJ whole genome shotgun (WGS) entry which is preliminary data.</text>
</comment>
<gene>
    <name evidence="2" type="ORF">CC78DRAFT_588462</name>
</gene>
<accession>A0A9P4JXI0</accession>